<dbReference type="InterPro" id="IPR029057">
    <property type="entry name" value="PRTase-like"/>
</dbReference>
<keyword evidence="2" id="KW-1185">Reference proteome</keyword>
<accession>A0ABN0SWL0</accession>
<evidence type="ECO:0000313" key="2">
    <source>
        <dbReference type="Proteomes" id="UP001501221"/>
    </source>
</evidence>
<gene>
    <name evidence="1" type="ORF">GCM10009123_09210</name>
</gene>
<dbReference type="InterPro" id="IPR000836">
    <property type="entry name" value="PRTase_dom"/>
</dbReference>
<organism evidence="1 2">
    <name type="scientific">Kangiella japonica</name>
    <dbReference type="NCBI Taxonomy" id="647384"/>
    <lineage>
        <taxon>Bacteria</taxon>
        <taxon>Pseudomonadati</taxon>
        <taxon>Pseudomonadota</taxon>
        <taxon>Gammaproteobacteria</taxon>
        <taxon>Kangiellales</taxon>
        <taxon>Kangiellaceae</taxon>
        <taxon>Kangiella</taxon>
    </lineage>
</organism>
<dbReference type="EMBL" id="BAAAFM010000003">
    <property type="protein sequence ID" value="GAA0204070.1"/>
    <property type="molecule type" value="Genomic_DNA"/>
</dbReference>
<evidence type="ECO:0000313" key="1">
    <source>
        <dbReference type="EMBL" id="GAA0204070.1"/>
    </source>
</evidence>
<sequence length="185" mass="20818">MRDSELLIYLHDYHKYKVGTPKKVNPKFRGVSQQILNFKDPDHRLHRQAVDKFYSEIESKLTAEITPFQNFSLAIVPSHERNVTSAAMEEICRSLATSHKNMHYHGNPLVRTRTIPKLATGGDRSLFNHLASLDTHEHIISLKFPYVILDDIVTSGNSLAACKAKIEQAGASILKVLAIGKTVDE</sequence>
<dbReference type="RefSeq" id="WP_343987256.1">
    <property type="nucleotide sequence ID" value="NZ_BAAAFM010000003.1"/>
</dbReference>
<evidence type="ECO:0008006" key="3">
    <source>
        <dbReference type="Google" id="ProtNLM"/>
    </source>
</evidence>
<comment type="caution">
    <text evidence="1">The sequence shown here is derived from an EMBL/GenBank/DDBJ whole genome shotgun (WGS) entry which is preliminary data.</text>
</comment>
<proteinExistence type="predicted"/>
<dbReference type="CDD" id="cd06223">
    <property type="entry name" value="PRTases_typeI"/>
    <property type="match status" value="1"/>
</dbReference>
<dbReference type="SUPFAM" id="SSF53271">
    <property type="entry name" value="PRTase-like"/>
    <property type="match status" value="1"/>
</dbReference>
<name>A0ABN0SWL0_9GAMM</name>
<protein>
    <recommendedName>
        <fullName evidence="3">ComF family protein</fullName>
    </recommendedName>
</protein>
<reference evidence="1 2" key="1">
    <citation type="journal article" date="2019" name="Int. J. Syst. Evol. Microbiol.">
        <title>The Global Catalogue of Microorganisms (GCM) 10K type strain sequencing project: providing services to taxonomists for standard genome sequencing and annotation.</title>
        <authorList>
            <consortium name="The Broad Institute Genomics Platform"/>
            <consortium name="The Broad Institute Genome Sequencing Center for Infectious Disease"/>
            <person name="Wu L."/>
            <person name="Ma J."/>
        </authorList>
    </citation>
    <scope>NUCLEOTIDE SEQUENCE [LARGE SCALE GENOMIC DNA]</scope>
    <source>
        <strain evidence="1 2">JCM 16211</strain>
    </source>
</reference>
<dbReference type="Proteomes" id="UP001501221">
    <property type="component" value="Unassembled WGS sequence"/>
</dbReference>